<protein>
    <submittedName>
        <fullName evidence="1">Uncharacterized protein</fullName>
    </submittedName>
</protein>
<sequence length="43" mass="4335">MLNHTGADAVAPLAGTDLLADEGPARHWTVPAGGVRVLREAAG</sequence>
<proteinExistence type="predicted"/>
<comment type="caution">
    <text evidence="1">The sequence shown here is derived from an EMBL/GenBank/DDBJ whole genome shotgun (WGS) entry which is preliminary data.</text>
</comment>
<keyword evidence="2" id="KW-1185">Reference proteome</keyword>
<dbReference type="RefSeq" id="WP_344147722.1">
    <property type="nucleotide sequence ID" value="NZ_BAAAQI010000022.1"/>
</dbReference>
<dbReference type="EMBL" id="JBHSIY010000006">
    <property type="protein sequence ID" value="MFC4865941.1"/>
    <property type="molecule type" value="Genomic_DNA"/>
</dbReference>
<accession>A0ABV9SFS5</accession>
<evidence type="ECO:0000313" key="2">
    <source>
        <dbReference type="Proteomes" id="UP001595858"/>
    </source>
</evidence>
<evidence type="ECO:0000313" key="1">
    <source>
        <dbReference type="EMBL" id="MFC4865941.1"/>
    </source>
</evidence>
<dbReference type="Gene3D" id="2.60.40.1180">
    <property type="entry name" value="Golgi alpha-mannosidase II"/>
    <property type="match status" value="1"/>
</dbReference>
<reference evidence="2" key="1">
    <citation type="journal article" date="2019" name="Int. J. Syst. Evol. Microbiol.">
        <title>The Global Catalogue of Microorganisms (GCM) 10K type strain sequencing project: providing services to taxonomists for standard genome sequencing and annotation.</title>
        <authorList>
            <consortium name="The Broad Institute Genomics Platform"/>
            <consortium name="The Broad Institute Genome Sequencing Center for Infectious Disease"/>
            <person name="Wu L."/>
            <person name="Ma J."/>
        </authorList>
    </citation>
    <scope>NUCLEOTIDE SEQUENCE [LARGE SCALE GENOMIC DNA]</scope>
    <source>
        <strain evidence="2">CGMCC 4.7304</strain>
    </source>
</reference>
<gene>
    <name evidence="1" type="ORF">ACFPCZ_04800</name>
</gene>
<name>A0ABV9SFS5_9ACTN</name>
<dbReference type="Proteomes" id="UP001595858">
    <property type="component" value="Unassembled WGS sequence"/>
</dbReference>
<dbReference type="InterPro" id="IPR013780">
    <property type="entry name" value="Glyco_hydro_b"/>
</dbReference>
<organism evidence="1 2">
    <name type="scientific">Streptomonospora arabica</name>
    <dbReference type="NCBI Taxonomy" id="412417"/>
    <lineage>
        <taxon>Bacteria</taxon>
        <taxon>Bacillati</taxon>
        <taxon>Actinomycetota</taxon>
        <taxon>Actinomycetes</taxon>
        <taxon>Streptosporangiales</taxon>
        <taxon>Nocardiopsidaceae</taxon>
        <taxon>Streptomonospora</taxon>
    </lineage>
</organism>